<dbReference type="InterPro" id="IPR050471">
    <property type="entry name" value="AB_hydrolase"/>
</dbReference>
<dbReference type="GO" id="GO:0016787">
    <property type="term" value="F:hydrolase activity"/>
    <property type="evidence" value="ECO:0007669"/>
    <property type="project" value="UniProtKB-KW"/>
</dbReference>
<name>A0ABX7PCK8_9BACT</name>
<evidence type="ECO:0000256" key="1">
    <source>
        <dbReference type="SAM" id="MobiDB-lite"/>
    </source>
</evidence>
<evidence type="ECO:0000259" key="2">
    <source>
        <dbReference type="Pfam" id="PF00561"/>
    </source>
</evidence>
<accession>A0ABX7PCK8</accession>
<evidence type="ECO:0000313" key="3">
    <source>
        <dbReference type="EMBL" id="QSQ28226.1"/>
    </source>
</evidence>
<evidence type="ECO:0000313" key="4">
    <source>
        <dbReference type="Proteomes" id="UP000662747"/>
    </source>
</evidence>
<keyword evidence="3" id="KW-0378">Hydrolase</keyword>
<organism evidence="3 4">
    <name type="scientific">Pyxidicoccus parkwayensis</name>
    <dbReference type="NCBI Taxonomy" id="2813578"/>
    <lineage>
        <taxon>Bacteria</taxon>
        <taxon>Pseudomonadati</taxon>
        <taxon>Myxococcota</taxon>
        <taxon>Myxococcia</taxon>
        <taxon>Myxococcales</taxon>
        <taxon>Cystobacterineae</taxon>
        <taxon>Myxococcaceae</taxon>
        <taxon>Pyxidicoccus</taxon>
    </lineage>
</organism>
<dbReference type="Pfam" id="PF00561">
    <property type="entry name" value="Abhydrolase_1"/>
    <property type="match status" value="1"/>
</dbReference>
<protein>
    <submittedName>
        <fullName evidence="3">Alpha/beta hydrolase</fullName>
    </submittedName>
</protein>
<dbReference type="SUPFAM" id="SSF53474">
    <property type="entry name" value="alpha/beta-Hydrolases"/>
    <property type="match status" value="1"/>
</dbReference>
<proteinExistence type="predicted"/>
<dbReference type="EMBL" id="CP071090">
    <property type="protein sequence ID" value="QSQ28226.1"/>
    <property type="molecule type" value="Genomic_DNA"/>
</dbReference>
<reference evidence="3 4" key="1">
    <citation type="submission" date="2021-02" db="EMBL/GenBank/DDBJ databases">
        <title>De Novo genome assembly of isolated myxobacteria.</title>
        <authorList>
            <person name="Stevens D.C."/>
        </authorList>
    </citation>
    <scope>NUCLEOTIDE SEQUENCE [LARGE SCALE GENOMIC DNA]</scope>
    <source>
        <strain evidence="4">SCPEA02</strain>
    </source>
</reference>
<keyword evidence="4" id="KW-1185">Reference proteome</keyword>
<sequence>MSLVAEGSEPLASGGWPGEAKGRVQSGSIIRTRDGVDLYYRDWGTGRPVVFLSGWALTSQMWAYQMQPLSEQGLRCIAYDRRGHGRSSDPGRGYDFDTLADDLAAVLDALDLRDVTVVAHSIASCELTRYLSRHGSGRIARLVYLAPVTPFLLKTPDNPDGIDAATFEYVRNHFYLRDFPGWLADNARPFVVPETSEAMVEWLMSQMRGCSMKAVIDCNRAMTSTDFRPELARIRLPTLVIHGDKDASAPLELTGRKTARLIPGARLEVYEGAPHGLFVTHLERLNADLLAFAKS</sequence>
<dbReference type="PANTHER" id="PTHR43433">
    <property type="entry name" value="HYDROLASE, ALPHA/BETA FOLD FAMILY PROTEIN"/>
    <property type="match status" value="1"/>
</dbReference>
<dbReference type="InterPro" id="IPR000073">
    <property type="entry name" value="AB_hydrolase_1"/>
</dbReference>
<dbReference type="Proteomes" id="UP000662747">
    <property type="component" value="Chromosome"/>
</dbReference>
<feature type="region of interest" description="Disordered" evidence="1">
    <location>
        <begin position="1"/>
        <end position="22"/>
    </location>
</feature>
<feature type="domain" description="AB hydrolase-1" evidence="2">
    <location>
        <begin position="48"/>
        <end position="281"/>
    </location>
</feature>
<dbReference type="PANTHER" id="PTHR43433:SF4">
    <property type="entry name" value="NON-HEME CHLOROPEROXIDASE-RELATED"/>
    <property type="match status" value="1"/>
</dbReference>
<dbReference type="InterPro" id="IPR029058">
    <property type="entry name" value="AB_hydrolase_fold"/>
</dbReference>
<dbReference type="Gene3D" id="3.40.50.1820">
    <property type="entry name" value="alpha/beta hydrolase"/>
    <property type="match status" value="1"/>
</dbReference>
<gene>
    <name evidence="3" type="ORF">JY651_23555</name>
</gene>